<dbReference type="RefSeq" id="WP_198101504.1">
    <property type="nucleotide sequence ID" value="NZ_JAEDAL010000007.1"/>
</dbReference>
<gene>
    <name evidence="6" type="ORF">I7X43_13205</name>
</gene>
<dbReference type="AlphaFoldDB" id="A0A931NE53"/>
<feature type="transmembrane region" description="Helical" evidence="5">
    <location>
        <begin position="176"/>
        <end position="196"/>
    </location>
</feature>
<comment type="caution">
    <text evidence="6">The sequence shown here is derived from an EMBL/GenBank/DDBJ whole genome shotgun (WGS) entry which is preliminary data.</text>
</comment>
<dbReference type="InterPro" id="IPR002781">
    <property type="entry name" value="TM_pro_TauE-like"/>
</dbReference>
<feature type="transmembrane region" description="Helical" evidence="5">
    <location>
        <begin position="12"/>
        <end position="33"/>
    </location>
</feature>
<dbReference type="EMBL" id="JAEDAL010000007">
    <property type="protein sequence ID" value="MBH9553802.1"/>
    <property type="molecule type" value="Genomic_DNA"/>
</dbReference>
<dbReference type="Proteomes" id="UP000620139">
    <property type="component" value="Unassembled WGS sequence"/>
</dbReference>
<evidence type="ECO:0000256" key="1">
    <source>
        <dbReference type="ARBA" id="ARBA00004141"/>
    </source>
</evidence>
<accession>A0A931NE53</accession>
<keyword evidence="3 5" id="KW-1133">Transmembrane helix</keyword>
<keyword evidence="5" id="KW-1003">Cell membrane</keyword>
<evidence type="ECO:0000313" key="7">
    <source>
        <dbReference type="Proteomes" id="UP000620139"/>
    </source>
</evidence>
<organism evidence="6 7">
    <name type="scientific">Inhella gelatinilytica</name>
    <dbReference type="NCBI Taxonomy" id="2795030"/>
    <lineage>
        <taxon>Bacteria</taxon>
        <taxon>Pseudomonadati</taxon>
        <taxon>Pseudomonadota</taxon>
        <taxon>Betaproteobacteria</taxon>
        <taxon>Burkholderiales</taxon>
        <taxon>Sphaerotilaceae</taxon>
        <taxon>Inhella</taxon>
    </lineage>
</organism>
<dbReference type="PANTHER" id="PTHR43483:SF3">
    <property type="entry name" value="MEMBRANE TRANSPORTER PROTEIN HI_0806-RELATED"/>
    <property type="match status" value="1"/>
</dbReference>
<dbReference type="GO" id="GO:0005886">
    <property type="term" value="C:plasma membrane"/>
    <property type="evidence" value="ECO:0007669"/>
    <property type="project" value="UniProtKB-SubCell"/>
</dbReference>
<evidence type="ECO:0000256" key="2">
    <source>
        <dbReference type="ARBA" id="ARBA00022692"/>
    </source>
</evidence>
<evidence type="ECO:0000256" key="3">
    <source>
        <dbReference type="ARBA" id="ARBA00022989"/>
    </source>
</evidence>
<feature type="transmembrane region" description="Helical" evidence="5">
    <location>
        <begin position="138"/>
        <end position="164"/>
    </location>
</feature>
<evidence type="ECO:0000313" key="6">
    <source>
        <dbReference type="EMBL" id="MBH9553802.1"/>
    </source>
</evidence>
<feature type="transmembrane region" description="Helical" evidence="5">
    <location>
        <begin position="243"/>
        <end position="260"/>
    </location>
</feature>
<name>A0A931NE53_9BURK</name>
<keyword evidence="7" id="KW-1185">Reference proteome</keyword>
<sequence length="267" mass="27538">MLGLIALGIGTGFLAGLLGIGGGMVMVPILTVLLDGLGVAADQAVKVAIATSMACISFTSFSSLRAHHRRGAVRWDWVRQLAPAMVIGGWVCGGALFAALKGTWLTGFFACFVGFSALQMWQGPRPSQAADQVPPRGLVWAVGALIGLFSGLVGAGGGFLTVPFLSSMAVPLHQAVATSAATGFPIAVANSLGYLLSGWHLPSPVPGLWGYFYLPALAVLIPCTMVTAPLGARAAHALPVAKLKKLFAGLLVLLATYMGWRAVQLSV</sequence>
<comment type="similarity">
    <text evidence="5">Belongs to the 4-toluene sulfonate uptake permease (TSUP) (TC 2.A.102) family.</text>
</comment>
<feature type="transmembrane region" description="Helical" evidence="5">
    <location>
        <begin position="85"/>
        <end position="118"/>
    </location>
</feature>
<feature type="transmembrane region" description="Helical" evidence="5">
    <location>
        <begin position="208"/>
        <end position="231"/>
    </location>
</feature>
<feature type="transmembrane region" description="Helical" evidence="5">
    <location>
        <begin position="45"/>
        <end position="64"/>
    </location>
</feature>
<keyword evidence="2 5" id="KW-0812">Transmembrane</keyword>
<proteinExistence type="inferred from homology"/>
<dbReference type="Pfam" id="PF01925">
    <property type="entry name" value="TauE"/>
    <property type="match status" value="1"/>
</dbReference>
<evidence type="ECO:0000256" key="4">
    <source>
        <dbReference type="ARBA" id="ARBA00023136"/>
    </source>
</evidence>
<reference evidence="6" key="1">
    <citation type="submission" date="2020-12" db="EMBL/GenBank/DDBJ databases">
        <title>The genome sequence of Inhella sp. 4Y17.</title>
        <authorList>
            <person name="Liu Y."/>
        </authorList>
    </citation>
    <scope>NUCLEOTIDE SEQUENCE</scope>
    <source>
        <strain evidence="6">4Y10</strain>
    </source>
</reference>
<comment type="subcellular location">
    <subcellularLocation>
        <location evidence="5">Cell membrane</location>
        <topology evidence="5">Multi-pass membrane protein</topology>
    </subcellularLocation>
    <subcellularLocation>
        <location evidence="1">Membrane</location>
        <topology evidence="1">Multi-pass membrane protein</topology>
    </subcellularLocation>
</comment>
<evidence type="ECO:0000256" key="5">
    <source>
        <dbReference type="RuleBase" id="RU363041"/>
    </source>
</evidence>
<protein>
    <recommendedName>
        <fullName evidence="5">Probable membrane transporter protein</fullName>
    </recommendedName>
</protein>
<keyword evidence="4 5" id="KW-0472">Membrane</keyword>
<dbReference type="PANTHER" id="PTHR43483">
    <property type="entry name" value="MEMBRANE TRANSPORTER PROTEIN HI_0806-RELATED"/>
    <property type="match status" value="1"/>
</dbReference>